<proteinExistence type="inferred from homology"/>
<dbReference type="GO" id="GO:0071375">
    <property type="term" value="P:cellular response to peptide hormone stimulus"/>
    <property type="evidence" value="ECO:0007669"/>
    <property type="project" value="TreeGrafter"/>
</dbReference>
<dbReference type="GO" id="GO:0005743">
    <property type="term" value="C:mitochondrial inner membrane"/>
    <property type="evidence" value="ECO:0007669"/>
    <property type="project" value="TreeGrafter"/>
</dbReference>
<keyword evidence="7 9" id="KW-0503">Monooxygenase</keyword>
<dbReference type="SUPFAM" id="SSF48264">
    <property type="entry name" value="Cytochrome P450"/>
    <property type="match status" value="1"/>
</dbReference>
<keyword evidence="5 9" id="KW-0560">Oxidoreductase</keyword>
<evidence type="ECO:0000256" key="5">
    <source>
        <dbReference type="ARBA" id="ARBA00023002"/>
    </source>
</evidence>
<feature type="binding site" description="axial binding residue" evidence="8">
    <location>
        <position position="224"/>
    </location>
    <ligand>
        <name>heme</name>
        <dbReference type="ChEBI" id="CHEBI:30413"/>
    </ligand>
    <ligandPart>
        <name>Fe</name>
        <dbReference type="ChEBI" id="CHEBI:18248"/>
    </ligandPart>
</feature>
<evidence type="ECO:0000256" key="8">
    <source>
        <dbReference type="PIRSR" id="PIRSR602401-1"/>
    </source>
</evidence>
<dbReference type="InterPro" id="IPR050479">
    <property type="entry name" value="CYP11_CYP27_families"/>
</dbReference>
<dbReference type="PANTHER" id="PTHR24279:SF123">
    <property type="entry name" value="CYTOCHROME P450 FAMILY 27 SUBFAMILY A MEMBER 1"/>
    <property type="match status" value="1"/>
</dbReference>
<evidence type="ECO:0000313" key="11">
    <source>
        <dbReference type="Proteomes" id="UP000503349"/>
    </source>
</evidence>
<dbReference type="GO" id="GO:0006700">
    <property type="term" value="P:C21-steroid hormone biosynthetic process"/>
    <property type="evidence" value="ECO:0007669"/>
    <property type="project" value="TreeGrafter"/>
</dbReference>
<dbReference type="EMBL" id="CM015721">
    <property type="protein sequence ID" value="KAF3695134.1"/>
    <property type="molecule type" value="Genomic_DNA"/>
</dbReference>
<dbReference type="PRINTS" id="PR00385">
    <property type="entry name" value="P450"/>
</dbReference>
<evidence type="ECO:0000256" key="7">
    <source>
        <dbReference type="ARBA" id="ARBA00023033"/>
    </source>
</evidence>
<dbReference type="Pfam" id="PF00067">
    <property type="entry name" value="p450"/>
    <property type="match status" value="1"/>
</dbReference>
<reference evidence="10 11" key="1">
    <citation type="submission" date="2019-02" db="EMBL/GenBank/DDBJ databases">
        <title>Opniocepnalus argus genome.</title>
        <authorList>
            <person name="Zhou C."/>
            <person name="Xiao S."/>
        </authorList>
    </citation>
    <scope>NUCLEOTIDE SEQUENCE [LARGE SCALE GENOMIC DNA]</scope>
    <source>
        <strain evidence="10">OARG1902GOOAL</strain>
        <tissue evidence="10">Muscle</tissue>
    </source>
</reference>
<dbReference type="PANTHER" id="PTHR24279">
    <property type="entry name" value="CYTOCHROME P450"/>
    <property type="match status" value="1"/>
</dbReference>
<evidence type="ECO:0000256" key="4">
    <source>
        <dbReference type="ARBA" id="ARBA00022723"/>
    </source>
</evidence>
<keyword evidence="3 8" id="KW-0349">Heme</keyword>
<evidence type="ECO:0000256" key="3">
    <source>
        <dbReference type="ARBA" id="ARBA00022617"/>
    </source>
</evidence>
<comment type="similarity">
    <text evidence="2 9">Belongs to the cytochrome P450 family.</text>
</comment>
<keyword evidence="4 8" id="KW-0479">Metal-binding</keyword>
<dbReference type="GO" id="GO:0006704">
    <property type="term" value="P:glucocorticoid biosynthetic process"/>
    <property type="evidence" value="ECO:0007669"/>
    <property type="project" value="TreeGrafter"/>
</dbReference>
<evidence type="ECO:0000313" key="10">
    <source>
        <dbReference type="EMBL" id="KAF3695134.1"/>
    </source>
</evidence>
<reference evidence="11" key="2">
    <citation type="submission" date="2019-02" db="EMBL/GenBank/DDBJ databases">
        <title>Opniocepnalus argus Var Kimnra genome.</title>
        <authorList>
            <person name="Zhou C."/>
            <person name="Xiao S."/>
        </authorList>
    </citation>
    <scope>NUCLEOTIDE SEQUENCE [LARGE SCALE GENOMIC DNA]</scope>
</reference>
<sequence length="283" mass="32751">MFSNSMAVVVTPKWSRNILPYWKRYIAGWEGIFSFAKKLIDKKMKIIQQRIDNNQDVAGEYLTYLLSNTQMSVKDVYGSITELLLAGVDTTSNTLTWTFHLLSRNPHTQDRLYEEVSTFVPMDWTPSAEEVTQMPYLRAVLKEALRMYPVVPLNARIISHKTVTIGGYQFPKKTSFAFYHYAISHDKDTFPEPFTFKPERWLRDGRERPNPFGSIPFGFGVRGCVGRRIAELEMYMVLFQLIRLFEIKPDPTVGELKSINRTVLVPNKLLNLHFVARGQQNTV</sequence>
<dbReference type="GO" id="GO:0034650">
    <property type="term" value="P:cortisol metabolic process"/>
    <property type="evidence" value="ECO:0007669"/>
    <property type="project" value="TreeGrafter"/>
</dbReference>
<gene>
    <name evidence="10" type="ORF">EXN66_Car010810</name>
</gene>
<accession>A0A6G1PYC8</accession>
<dbReference type="GO" id="GO:0016705">
    <property type="term" value="F:oxidoreductase activity, acting on paired donors, with incorporation or reduction of molecular oxygen"/>
    <property type="evidence" value="ECO:0007669"/>
    <property type="project" value="InterPro"/>
</dbReference>
<keyword evidence="6 8" id="KW-0408">Iron</keyword>
<dbReference type="GO" id="GO:0004497">
    <property type="term" value="F:monooxygenase activity"/>
    <property type="evidence" value="ECO:0007669"/>
    <property type="project" value="UniProtKB-KW"/>
</dbReference>
<dbReference type="GO" id="GO:0008203">
    <property type="term" value="P:cholesterol metabolic process"/>
    <property type="evidence" value="ECO:0007669"/>
    <property type="project" value="TreeGrafter"/>
</dbReference>
<dbReference type="PRINTS" id="PR00463">
    <property type="entry name" value="EP450I"/>
</dbReference>
<protein>
    <submittedName>
        <fullName evidence="10">Sterol 26-hydroxylase, mitochondrial</fullName>
    </submittedName>
</protein>
<dbReference type="PROSITE" id="PS00086">
    <property type="entry name" value="CYTOCHROME_P450"/>
    <property type="match status" value="1"/>
</dbReference>
<dbReference type="InterPro" id="IPR001128">
    <property type="entry name" value="Cyt_P450"/>
</dbReference>
<organism evidence="10 11">
    <name type="scientific">Channa argus</name>
    <name type="common">Northern snakehead</name>
    <name type="synonym">Ophicephalus argus</name>
    <dbReference type="NCBI Taxonomy" id="215402"/>
    <lineage>
        <taxon>Eukaryota</taxon>
        <taxon>Metazoa</taxon>
        <taxon>Chordata</taxon>
        <taxon>Craniata</taxon>
        <taxon>Vertebrata</taxon>
        <taxon>Euteleostomi</taxon>
        <taxon>Actinopterygii</taxon>
        <taxon>Neopterygii</taxon>
        <taxon>Teleostei</taxon>
        <taxon>Neoteleostei</taxon>
        <taxon>Acanthomorphata</taxon>
        <taxon>Anabantaria</taxon>
        <taxon>Anabantiformes</taxon>
        <taxon>Channoidei</taxon>
        <taxon>Channidae</taxon>
        <taxon>Channa</taxon>
    </lineage>
</organism>
<dbReference type="GO" id="GO:0005506">
    <property type="term" value="F:iron ion binding"/>
    <property type="evidence" value="ECO:0007669"/>
    <property type="project" value="InterPro"/>
</dbReference>
<evidence type="ECO:0000256" key="2">
    <source>
        <dbReference type="ARBA" id="ARBA00010617"/>
    </source>
</evidence>
<evidence type="ECO:0000256" key="9">
    <source>
        <dbReference type="RuleBase" id="RU000461"/>
    </source>
</evidence>
<dbReference type="AlphaFoldDB" id="A0A6G1PYC8"/>
<evidence type="ECO:0000256" key="1">
    <source>
        <dbReference type="ARBA" id="ARBA00001971"/>
    </source>
</evidence>
<dbReference type="InterPro" id="IPR002401">
    <property type="entry name" value="Cyt_P450_E_grp-I"/>
</dbReference>
<keyword evidence="11" id="KW-1185">Reference proteome</keyword>
<dbReference type="Gene3D" id="1.10.630.10">
    <property type="entry name" value="Cytochrome P450"/>
    <property type="match status" value="1"/>
</dbReference>
<name>A0A6G1PYC8_CHAAH</name>
<dbReference type="Proteomes" id="UP000503349">
    <property type="component" value="Chromosome 10"/>
</dbReference>
<evidence type="ECO:0000256" key="6">
    <source>
        <dbReference type="ARBA" id="ARBA00023004"/>
    </source>
</evidence>
<comment type="cofactor">
    <cofactor evidence="1 8">
        <name>heme</name>
        <dbReference type="ChEBI" id="CHEBI:30413"/>
    </cofactor>
</comment>
<dbReference type="InterPro" id="IPR017972">
    <property type="entry name" value="Cyt_P450_CS"/>
</dbReference>
<dbReference type="GO" id="GO:0020037">
    <property type="term" value="F:heme binding"/>
    <property type="evidence" value="ECO:0007669"/>
    <property type="project" value="InterPro"/>
</dbReference>
<dbReference type="InterPro" id="IPR036396">
    <property type="entry name" value="Cyt_P450_sf"/>
</dbReference>